<dbReference type="Gene3D" id="3.40.50.1820">
    <property type="entry name" value="alpha/beta hydrolase"/>
    <property type="match status" value="1"/>
</dbReference>
<dbReference type="OrthoDB" id="5296151at2"/>
<evidence type="ECO:0000313" key="2">
    <source>
        <dbReference type="EMBL" id="API87245.1"/>
    </source>
</evidence>
<accession>A0A1L4BTT3</accession>
<organism evidence="2 3">
    <name type="scientific">Francisella uliginis</name>
    <dbReference type="NCBI Taxonomy" id="573570"/>
    <lineage>
        <taxon>Bacteria</taxon>
        <taxon>Pseudomonadati</taxon>
        <taxon>Pseudomonadota</taxon>
        <taxon>Gammaproteobacteria</taxon>
        <taxon>Thiotrichales</taxon>
        <taxon>Francisellaceae</taxon>
        <taxon>Francisella</taxon>
    </lineage>
</organism>
<reference evidence="2 3" key="1">
    <citation type="journal article" date="2016" name="Appl. Environ. Microbiol.">
        <title>Whole genome relationships among Francisella bacteria of diverse origin define new species and provide specific regions for detection.</title>
        <authorList>
            <person name="Challacombe J.F."/>
            <person name="Petersen J.M."/>
            <person name="Gallegos-Graves V."/>
            <person name="Hodge D."/>
            <person name="Pillai S."/>
            <person name="Kuske C.R."/>
        </authorList>
    </citation>
    <scope>NUCLEOTIDE SEQUENCE [LARGE SCALE GENOMIC DNA]</scope>
    <source>
        <strain evidence="3">TX07-7310</strain>
    </source>
</reference>
<dbReference type="AlphaFoldDB" id="A0A1L4BTT3"/>
<evidence type="ECO:0000259" key="1">
    <source>
        <dbReference type="Pfam" id="PF00561"/>
    </source>
</evidence>
<dbReference type="SUPFAM" id="SSF53474">
    <property type="entry name" value="alpha/beta-Hydrolases"/>
    <property type="match status" value="1"/>
</dbReference>
<dbReference type="Proteomes" id="UP000184222">
    <property type="component" value="Chromosome"/>
</dbReference>
<sequence length="233" mass="26970">MSYSNKPTLIFLHGWCCQSSDFNAQIDFFSKDSNVVAPNYSEIISQGIDSVEEVVTYLYDQLSRYKDIVFIGHSMGGFLALKLALTDLDIKKVIVIDTTLKSEFTLVEEDFLEALDRKDAQKVLSDVIKNNMIDKRFDNYSVMQNKAHQMLNYWQRKPKSFNKILREAFFSDKKSLFYKLNTPFLYIASASPRTSENNILCLYDKAKYIQLNSGHFIMLNAVDKINNLIKDFL</sequence>
<feature type="domain" description="AB hydrolase-1" evidence="1">
    <location>
        <begin position="7"/>
        <end position="136"/>
    </location>
</feature>
<dbReference type="InterPro" id="IPR000073">
    <property type="entry name" value="AB_hydrolase_1"/>
</dbReference>
<gene>
    <name evidence="2" type="ORF">F7310_07675</name>
</gene>
<protein>
    <recommendedName>
        <fullName evidence="1">AB hydrolase-1 domain-containing protein</fullName>
    </recommendedName>
</protein>
<dbReference type="InterPro" id="IPR050266">
    <property type="entry name" value="AB_hydrolase_sf"/>
</dbReference>
<dbReference type="KEGG" id="frx:F7310_07675"/>
<name>A0A1L4BTT3_9GAMM</name>
<dbReference type="PANTHER" id="PTHR43798">
    <property type="entry name" value="MONOACYLGLYCEROL LIPASE"/>
    <property type="match status" value="1"/>
</dbReference>
<dbReference type="Pfam" id="PF00561">
    <property type="entry name" value="Abhydrolase_1"/>
    <property type="match status" value="1"/>
</dbReference>
<dbReference type="InterPro" id="IPR029058">
    <property type="entry name" value="AB_hydrolase_fold"/>
</dbReference>
<dbReference type="RefSeq" id="WP_072712983.1">
    <property type="nucleotide sequence ID" value="NZ_CP016796.1"/>
</dbReference>
<keyword evidence="3" id="KW-1185">Reference proteome</keyword>
<dbReference type="EMBL" id="CP016796">
    <property type="protein sequence ID" value="API87245.1"/>
    <property type="molecule type" value="Genomic_DNA"/>
</dbReference>
<evidence type="ECO:0000313" key="3">
    <source>
        <dbReference type="Proteomes" id="UP000184222"/>
    </source>
</evidence>
<dbReference type="STRING" id="573570.F7310_07675"/>
<proteinExistence type="predicted"/>